<feature type="domain" description="Mechanosensitive ion channel MscS C-terminal" evidence="9">
    <location>
        <begin position="450"/>
        <end position="531"/>
    </location>
</feature>
<evidence type="ECO:0000256" key="7">
    <source>
        <dbReference type="SAM" id="Phobius"/>
    </source>
</evidence>
<reference evidence="10 11" key="1">
    <citation type="submission" date="2018-02" db="EMBL/GenBank/DDBJ databases">
        <authorList>
            <person name="Cohen D.B."/>
            <person name="Kent A.D."/>
        </authorList>
    </citation>
    <scope>NUCLEOTIDE SEQUENCE [LARGE SCALE GENOMIC DNA]</scope>
    <source>
        <strain evidence="10 11">ULC007</strain>
    </source>
</reference>
<keyword evidence="5 7" id="KW-1133">Transmembrane helix</keyword>
<protein>
    <submittedName>
        <fullName evidence="10">Mechanosensitive ion channel protein</fullName>
    </submittedName>
</protein>
<dbReference type="InterPro" id="IPR049278">
    <property type="entry name" value="MS_channel_C"/>
</dbReference>
<feature type="transmembrane region" description="Helical" evidence="7">
    <location>
        <begin position="230"/>
        <end position="251"/>
    </location>
</feature>
<keyword evidence="11" id="KW-1185">Reference proteome</keyword>
<evidence type="ECO:0000256" key="4">
    <source>
        <dbReference type="ARBA" id="ARBA00022692"/>
    </source>
</evidence>
<accession>A0A2T1D984</accession>
<keyword evidence="4 7" id="KW-0812">Transmembrane</keyword>
<proteinExistence type="inferred from homology"/>
<dbReference type="STRING" id="1920490.GCA_001895925_02024"/>
<evidence type="ECO:0000256" key="2">
    <source>
        <dbReference type="ARBA" id="ARBA00008017"/>
    </source>
</evidence>
<dbReference type="InterPro" id="IPR045275">
    <property type="entry name" value="MscS_archaea/bacteria_type"/>
</dbReference>
<dbReference type="InterPro" id="IPR011066">
    <property type="entry name" value="MscS_channel_C_sf"/>
</dbReference>
<comment type="caution">
    <text evidence="10">The sequence shown here is derived from an EMBL/GenBank/DDBJ whole genome shotgun (WGS) entry which is preliminary data.</text>
</comment>
<keyword evidence="3" id="KW-1003">Cell membrane</keyword>
<feature type="transmembrane region" description="Helical" evidence="7">
    <location>
        <begin position="328"/>
        <end position="346"/>
    </location>
</feature>
<dbReference type="InterPro" id="IPR006685">
    <property type="entry name" value="MscS_channel_2nd"/>
</dbReference>
<dbReference type="Gene3D" id="3.30.70.100">
    <property type="match status" value="1"/>
</dbReference>
<dbReference type="Pfam" id="PF00924">
    <property type="entry name" value="MS_channel_2nd"/>
    <property type="match status" value="1"/>
</dbReference>
<dbReference type="Gene3D" id="2.30.30.60">
    <property type="match status" value="1"/>
</dbReference>
<dbReference type="InterPro" id="IPR023408">
    <property type="entry name" value="MscS_beta-dom_sf"/>
</dbReference>
<evidence type="ECO:0000313" key="10">
    <source>
        <dbReference type="EMBL" id="PSB17001.1"/>
    </source>
</evidence>
<gene>
    <name evidence="10" type="ORF">C7B65_20100</name>
</gene>
<dbReference type="GO" id="GO:0008381">
    <property type="term" value="F:mechanosensitive monoatomic ion channel activity"/>
    <property type="evidence" value="ECO:0007669"/>
    <property type="project" value="InterPro"/>
</dbReference>
<evidence type="ECO:0000259" key="9">
    <source>
        <dbReference type="Pfam" id="PF21082"/>
    </source>
</evidence>
<evidence type="ECO:0000313" key="11">
    <source>
        <dbReference type="Proteomes" id="UP000238634"/>
    </source>
</evidence>
<dbReference type="PANTHER" id="PTHR30221:SF18">
    <property type="entry name" value="SLL0590 PROTEIN"/>
    <property type="match status" value="1"/>
</dbReference>
<dbReference type="EMBL" id="PVWG01000034">
    <property type="protein sequence ID" value="PSB17001.1"/>
    <property type="molecule type" value="Genomic_DNA"/>
</dbReference>
<evidence type="ECO:0000256" key="6">
    <source>
        <dbReference type="ARBA" id="ARBA00023136"/>
    </source>
</evidence>
<feature type="domain" description="Mechanosensitive ion channel MscS" evidence="8">
    <location>
        <begin position="372"/>
        <end position="436"/>
    </location>
</feature>
<dbReference type="OrthoDB" id="9809206at2"/>
<organism evidence="10 11">
    <name type="scientific">Phormidesmis priestleyi ULC007</name>
    <dbReference type="NCBI Taxonomy" id="1920490"/>
    <lineage>
        <taxon>Bacteria</taxon>
        <taxon>Bacillati</taxon>
        <taxon>Cyanobacteriota</taxon>
        <taxon>Cyanophyceae</taxon>
        <taxon>Leptolyngbyales</taxon>
        <taxon>Leptolyngbyaceae</taxon>
        <taxon>Phormidesmis</taxon>
    </lineage>
</organism>
<dbReference type="GO" id="GO:0005886">
    <property type="term" value="C:plasma membrane"/>
    <property type="evidence" value="ECO:0007669"/>
    <property type="project" value="UniProtKB-SubCell"/>
</dbReference>
<comment type="similarity">
    <text evidence="2">Belongs to the MscS (TC 1.A.23) family.</text>
</comment>
<dbReference type="SUPFAM" id="SSF82689">
    <property type="entry name" value="Mechanosensitive channel protein MscS (YggB), C-terminal domain"/>
    <property type="match status" value="1"/>
</dbReference>
<dbReference type="SUPFAM" id="SSF50182">
    <property type="entry name" value="Sm-like ribonucleoproteins"/>
    <property type="match status" value="1"/>
</dbReference>
<reference evidence="10 11" key="2">
    <citation type="submission" date="2018-03" db="EMBL/GenBank/DDBJ databases">
        <title>The ancient ancestry and fast evolution of plastids.</title>
        <authorList>
            <person name="Moore K.R."/>
            <person name="Magnabosco C."/>
            <person name="Momper L."/>
            <person name="Gold D.A."/>
            <person name="Bosak T."/>
            <person name="Fournier G.P."/>
        </authorList>
    </citation>
    <scope>NUCLEOTIDE SEQUENCE [LARGE SCALE GENOMIC DNA]</scope>
    <source>
        <strain evidence="10 11">ULC007</strain>
    </source>
</reference>
<dbReference type="Pfam" id="PF21082">
    <property type="entry name" value="MS_channel_3rd"/>
    <property type="match status" value="1"/>
</dbReference>
<dbReference type="InterPro" id="IPR010920">
    <property type="entry name" value="LSM_dom_sf"/>
</dbReference>
<dbReference type="AlphaFoldDB" id="A0A2T1D984"/>
<evidence type="ECO:0000259" key="8">
    <source>
        <dbReference type="Pfam" id="PF00924"/>
    </source>
</evidence>
<evidence type="ECO:0000256" key="1">
    <source>
        <dbReference type="ARBA" id="ARBA00004651"/>
    </source>
</evidence>
<feature type="transmembrane region" description="Helical" evidence="7">
    <location>
        <begin position="358"/>
        <end position="383"/>
    </location>
</feature>
<evidence type="ECO:0000256" key="5">
    <source>
        <dbReference type="ARBA" id="ARBA00022989"/>
    </source>
</evidence>
<dbReference type="Gene3D" id="1.10.287.1260">
    <property type="match status" value="1"/>
</dbReference>
<name>A0A2T1D984_9CYAN</name>
<keyword evidence="6 7" id="KW-0472">Membrane</keyword>
<feature type="transmembrane region" description="Helical" evidence="7">
    <location>
        <begin position="23"/>
        <end position="44"/>
    </location>
</feature>
<evidence type="ECO:0000256" key="3">
    <source>
        <dbReference type="ARBA" id="ARBA00022475"/>
    </source>
</evidence>
<feature type="transmembrane region" description="Helical" evidence="7">
    <location>
        <begin position="163"/>
        <end position="185"/>
    </location>
</feature>
<feature type="transmembrane region" description="Helical" evidence="7">
    <location>
        <begin position="272"/>
        <end position="297"/>
    </location>
</feature>
<comment type="subcellular location">
    <subcellularLocation>
        <location evidence="1">Cell membrane</location>
        <topology evidence="1">Multi-pass membrane protein</topology>
    </subcellularLocation>
</comment>
<dbReference type="RefSeq" id="WP_083583140.1">
    <property type="nucleotide sequence ID" value="NZ_MPPI01000036.1"/>
</dbReference>
<dbReference type="Proteomes" id="UP000238634">
    <property type="component" value="Unassembled WGS sequence"/>
</dbReference>
<dbReference type="PANTHER" id="PTHR30221">
    <property type="entry name" value="SMALL-CONDUCTANCE MECHANOSENSITIVE CHANNEL"/>
    <property type="match status" value="1"/>
</dbReference>
<sequence>MNQQPISFHHSWRSLSYPIRRCIRAAALICLIAALIVTTSLSVVSQTPPVTTGKAASAAVKLDNQPVFVIRDKSQFASLEQRAQRVSDRLQRFADNQSIPLEAIATASVEGNSVIYAEDNILVTVSAADAKAAGLSQQALTNDYSQHIRQSVSQYRQERSASYLIRAAIIAVVCTIALIVLLIILNNAVPHFHRWLDRQRNRRVPSLQIQNFELMSSDQLSDLLLDLTSLLRIGLILTILYVYFSLILNLFPQTRPLASHLFSYVRNLGVTVWTAFVNYLPSLLMVGLIVIATYYLLRFLKRVFDGISRRAFSIRGFYPEWGEPTYRLLSYLIIALAVIVAFPFLPGSRSPAFQGISLFLGALVSLGATAAVANIVSGFILVYTRAFQLGDRIQIGGVLGDVEEKLALVTRIRTLNNELVTIPNAALMAANITNYSALVRDSNTPLILHTTVTLGYDVPWRRVHQILVEAALATADILPNPSPFVLQTALTDFYVNYELRAHTVHPEKMPAIYSTLHQNIQDKFNEAEIEICSPHYSALRDGNTTTIPGSYLPQDYTPPRFRVDSIDTSAKLEDHSGDRQV</sequence>